<evidence type="ECO:0000256" key="11">
    <source>
        <dbReference type="ARBA" id="ARBA00031027"/>
    </source>
</evidence>
<comment type="function">
    <text evidence="1">Core subunit of the mitochondrial membrane respiratory chain NADH dehydrogenase (Complex I) that is believed to belong to the minimal assembly required for catalysis. Complex I functions in the transfer of electrons from NADH to the respiratory chain. The immediate electron acceptor for the enzyme is believed to be ubiquinone.</text>
</comment>
<sequence length="268" mass="30007">MFMCIEIMLNAINLLLVALSVWHNDAQGQVFVFFVMGVAAAEVVVGLTILVSIGFLIHVYSIGYMKEDEGFSRFFSYLNLFVFFMITLVLGNNLLVTFIGWEGVGLCSYLLIGFWYKNTKYNQAANKAFIMNRIVLQKDIKKILAYSTISQLGLMFLALGLGAYTTGSVIHALHHQQDIRKMGVFFTSHRGTEKQWKHAHESSAYITIPLIVLGILSIVGGAIGLPHFISKIHWLHNFLEPVFIAHKNSNLIETSVELKLMAFAIIGA</sequence>
<evidence type="ECO:0000256" key="4">
    <source>
        <dbReference type="ARBA" id="ARBA00012944"/>
    </source>
</evidence>
<evidence type="ECO:0000256" key="3">
    <source>
        <dbReference type="ARBA" id="ARBA00010519"/>
    </source>
</evidence>
<feature type="transmembrane region" description="Helical" evidence="14">
    <location>
        <begin position="143"/>
        <end position="164"/>
    </location>
</feature>
<feature type="transmembrane region" description="Helical" evidence="14">
    <location>
        <begin position="7"/>
        <end position="24"/>
    </location>
</feature>
<reference evidence="16" key="1">
    <citation type="submission" date="2020-11" db="EMBL/GenBank/DDBJ databases">
        <authorList>
            <person name="Tran Van P."/>
        </authorList>
    </citation>
    <scope>NUCLEOTIDE SEQUENCE</scope>
</reference>
<keyword evidence="6 14" id="KW-0812">Transmembrane</keyword>
<dbReference type="GO" id="GO:0008137">
    <property type="term" value="F:NADH dehydrogenase (ubiquinone) activity"/>
    <property type="evidence" value="ECO:0007669"/>
    <property type="project" value="UniProtKB-EC"/>
</dbReference>
<dbReference type="EMBL" id="CAJPEV010010030">
    <property type="protein sequence ID" value="CAG0905876.1"/>
    <property type="molecule type" value="Genomic_DNA"/>
</dbReference>
<feature type="non-terminal residue" evidence="16">
    <location>
        <position position="268"/>
    </location>
</feature>
<keyword evidence="10 14" id="KW-0472">Membrane</keyword>
<feature type="transmembrane region" description="Helical" evidence="14">
    <location>
        <begin position="74"/>
        <end position="92"/>
    </location>
</feature>
<evidence type="ECO:0000259" key="15">
    <source>
        <dbReference type="Pfam" id="PF00361"/>
    </source>
</evidence>
<dbReference type="EMBL" id="LR909548">
    <property type="protein sequence ID" value="CAD7254499.1"/>
    <property type="molecule type" value="Genomic_DNA"/>
</dbReference>
<evidence type="ECO:0000256" key="2">
    <source>
        <dbReference type="ARBA" id="ARBA00004141"/>
    </source>
</evidence>
<evidence type="ECO:0000256" key="10">
    <source>
        <dbReference type="ARBA" id="ARBA00023136"/>
    </source>
</evidence>
<gene>
    <name evidence="16" type="ORF">DSTB1V02_LOCUS14245</name>
</gene>
<feature type="transmembrane region" description="Helical" evidence="14">
    <location>
        <begin position="98"/>
        <end position="116"/>
    </location>
</feature>
<evidence type="ECO:0000256" key="13">
    <source>
        <dbReference type="ARBA" id="ARBA00049551"/>
    </source>
</evidence>
<keyword evidence="7" id="KW-1278">Translocase</keyword>
<accession>A0A7R9FTF1</accession>
<dbReference type="InterPro" id="IPR039428">
    <property type="entry name" value="NUOK/Mnh_C1-like"/>
</dbReference>
<evidence type="ECO:0000256" key="7">
    <source>
        <dbReference type="ARBA" id="ARBA00022967"/>
    </source>
</evidence>
<evidence type="ECO:0000256" key="6">
    <source>
        <dbReference type="ARBA" id="ARBA00022692"/>
    </source>
</evidence>
<proteinExistence type="inferred from homology"/>
<evidence type="ECO:0000313" key="17">
    <source>
        <dbReference type="Proteomes" id="UP000677054"/>
    </source>
</evidence>
<dbReference type="Proteomes" id="UP000677054">
    <property type="component" value="Unassembled WGS sequence"/>
</dbReference>
<dbReference type="EC" id="7.1.1.2" evidence="4"/>
<feature type="transmembrane region" description="Helical" evidence="14">
    <location>
        <begin position="30"/>
        <end position="62"/>
    </location>
</feature>
<evidence type="ECO:0000256" key="9">
    <source>
        <dbReference type="ARBA" id="ARBA00023027"/>
    </source>
</evidence>
<dbReference type="PANTHER" id="PTHR42829">
    <property type="entry name" value="NADH-UBIQUINONE OXIDOREDUCTASE CHAIN 5"/>
    <property type="match status" value="1"/>
</dbReference>
<evidence type="ECO:0000256" key="5">
    <source>
        <dbReference type="ARBA" id="ARBA00016612"/>
    </source>
</evidence>
<dbReference type="GO" id="GO:0016020">
    <property type="term" value="C:membrane"/>
    <property type="evidence" value="ECO:0007669"/>
    <property type="project" value="UniProtKB-SubCell"/>
</dbReference>
<dbReference type="InterPro" id="IPR003945">
    <property type="entry name" value="NU5C-like"/>
</dbReference>
<dbReference type="PRINTS" id="PR01434">
    <property type="entry name" value="NADHDHGNASE5"/>
</dbReference>
<evidence type="ECO:0000256" key="12">
    <source>
        <dbReference type="ARBA" id="ARBA00031586"/>
    </source>
</evidence>
<comment type="catalytic activity">
    <reaction evidence="13">
        <text>a ubiquinone + NADH + 5 H(+)(in) = a ubiquinol + NAD(+) + 4 H(+)(out)</text>
        <dbReference type="Rhea" id="RHEA:29091"/>
        <dbReference type="Rhea" id="RHEA-COMP:9565"/>
        <dbReference type="Rhea" id="RHEA-COMP:9566"/>
        <dbReference type="ChEBI" id="CHEBI:15378"/>
        <dbReference type="ChEBI" id="CHEBI:16389"/>
        <dbReference type="ChEBI" id="CHEBI:17976"/>
        <dbReference type="ChEBI" id="CHEBI:57540"/>
        <dbReference type="ChEBI" id="CHEBI:57945"/>
        <dbReference type="EC" id="7.1.1.2"/>
    </reaction>
</comment>
<dbReference type="Gene3D" id="1.10.287.3510">
    <property type="match status" value="1"/>
</dbReference>
<comment type="subcellular location">
    <subcellularLocation>
        <location evidence="2">Membrane</location>
        <topology evidence="2">Multi-pass membrane protein</topology>
    </subcellularLocation>
</comment>
<protein>
    <recommendedName>
        <fullName evidence="5">NADH-ubiquinone oxidoreductase chain 4L</fullName>
        <ecNumber evidence="4">7.1.1.2</ecNumber>
    </recommendedName>
    <alternativeName>
        <fullName evidence="12">NADH dehydrogenase subunit 4L</fullName>
    </alternativeName>
    <alternativeName>
        <fullName evidence="11">NADH dehydrogenase subunit 5</fullName>
    </alternativeName>
</protein>
<dbReference type="GO" id="GO:0003954">
    <property type="term" value="F:NADH dehydrogenase activity"/>
    <property type="evidence" value="ECO:0007669"/>
    <property type="project" value="TreeGrafter"/>
</dbReference>
<dbReference type="GO" id="GO:0015990">
    <property type="term" value="P:electron transport coupled proton transport"/>
    <property type="evidence" value="ECO:0007669"/>
    <property type="project" value="TreeGrafter"/>
</dbReference>
<evidence type="ECO:0000313" key="16">
    <source>
        <dbReference type="EMBL" id="CAD7254499.1"/>
    </source>
</evidence>
<evidence type="ECO:0000256" key="1">
    <source>
        <dbReference type="ARBA" id="ARBA00003257"/>
    </source>
</evidence>
<name>A0A7R9FTF1_9CRUS</name>
<keyword evidence="17" id="KW-1185">Reference proteome</keyword>
<dbReference type="Pfam" id="PF00420">
    <property type="entry name" value="Oxidored_q2"/>
    <property type="match status" value="1"/>
</dbReference>
<comment type="similarity">
    <text evidence="3">Belongs to the complex I subunit 4L family.</text>
</comment>
<feature type="domain" description="NADH:quinone oxidoreductase/Mrp antiporter transmembrane" evidence="15">
    <location>
        <begin position="136"/>
        <end position="232"/>
    </location>
</feature>
<dbReference type="PANTHER" id="PTHR42829:SF2">
    <property type="entry name" value="NADH-UBIQUINONE OXIDOREDUCTASE CHAIN 5"/>
    <property type="match status" value="1"/>
</dbReference>
<dbReference type="Pfam" id="PF00361">
    <property type="entry name" value="Proton_antipo_M"/>
    <property type="match status" value="2"/>
</dbReference>
<dbReference type="OrthoDB" id="6776564at2759"/>
<feature type="transmembrane region" description="Helical" evidence="14">
    <location>
        <begin position="204"/>
        <end position="225"/>
    </location>
</feature>
<evidence type="ECO:0000256" key="8">
    <source>
        <dbReference type="ARBA" id="ARBA00022989"/>
    </source>
</evidence>
<dbReference type="AlphaFoldDB" id="A0A7R9FTF1"/>
<dbReference type="GO" id="GO:0042773">
    <property type="term" value="P:ATP synthesis coupled electron transport"/>
    <property type="evidence" value="ECO:0007669"/>
    <property type="project" value="InterPro"/>
</dbReference>
<evidence type="ECO:0000256" key="14">
    <source>
        <dbReference type="SAM" id="Phobius"/>
    </source>
</evidence>
<keyword evidence="8 14" id="KW-1133">Transmembrane helix</keyword>
<keyword evidence="9" id="KW-0520">NAD</keyword>
<dbReference type="NCBIfam" id="NF004320">
    <property type="entry name" value="PRK05715.1-2"/>
    <property type="match status" value="1"/>
</dbReference>
<organism evidence="16">
    <name type="scientific">Darwinula stevensoni</name>
    <dbReference type="NCBI Taxonomy" id="69355"/>
    <lineage>
        <taxon>Eukaryota</taxon>
        <taxon>Metazoa</taxon>
        <taxon>Ecdysozoa</taxon>
        <taxon>Arthropoda</taxon>
        <taxon>Crustacea</taxon>
        <taxon>Oligostraca</taxon>
        <taxon>Ostracoda</taxon>
        <taxon>Podocopa</taxon>
        <taxon>Podocopida</taxon>
        <taxon>Darwinulocopina</taxon>
        <taxon>Darwinuloidea</taxon>
        <taxon>Darwinulidae</taxon>
        <taxon>Darwinula</taxon>
    </lineage>
</organism>
<feature type="domain" description="NADH:quinone oxidoreductase/Mrp antiporter transmembrane" evidence="15">
    <location>
        <begin position="92"/>
        <end position="134"/>
    </location>
</feature>
<dbReference type="InterPro" id="IPR001750">
    <property type="entry name" value="ND/Mrp_TM"/>
</dbReference>